<keyword evidence="1" id="KW-0255">Endonuclease</keyword>
<keyword evidence="1" id="KW-0934">Plastid</keyword>
<dbReference type="EMBL" id="KX306821">
    <property type="protein sequence ID" value="AOC61472.1"/>
    <property type="molecule type" value="Genomic_DNA"/>
</dbReference>
<reference evidence="1" key="1">
    <citation type="journal article" date="2016" name="Genome Biol. Evol.">
        <title>Mitochondrion-to-Chloroplast DNA Transfers and Intragenomic Proliferation of Chloroplast Group II Introns in Gloeotilopsis Green Algae (Ulotrichales, Ulvophyceae).</title>
        <authorList>
            <person name="Turmel M."/>
            <person name="Otis C."/>
            <person name="Lemieux C."/>
        </authorList>
    </citation>
    <scope>NUCLEOTIDE SEQUENCE</scope>
</reference>
<sequence length="154" mass="17616">MRQNQKISSRARALLGVEVHKKNKTGFFSSTWQAKQGKKGGQKTGRSNGVLTRQGKIMRETLKRTTYWECFYPISNLKLQKNSQIKLKKTALNPNGFCKGPLDSKKMFFYTFSINFQETFTNLVNLLRAILPKEIKDVSLFAKVARGQRLSSYG</sequence>
<keyword evidence="1" id="KW-0378">Hydrolase</keyword>
<keyword evidence="1" id="KW-0540">Nuclease</keyword>
<geneLocation type="chloroplast" evidence="1"/>
<name>A0A1B2RYQ8_9CHLO</name>
<keyword evidence="1" id="KW-0150">Chloroplast</keyword>
<proteinExistence type="predicted"/>
<accession>A0A1B2RYQ8</accession>
<gene>
    <name evidence="1" type="primary">orf154</name>
</gene>
<organism evidence="1">
    <name type="scientific">Rhexinema sarcinoideum</name>
    <dbReference type="NCBI Taxonomy" id="43261"/>
    <lineage>
        <taxon>Eukaryota</taxon>
        <taxon>Viridiplantae</taxon>
        <taxon>Chlorophyta</taxon>
        <taxon>core chlorophytes</taxon>
        <taxon>Ulvophyceae</taxon>
        <taxon>OUU clade</taxon>
        <taxon>Ulotrichales</taxon>
        <taxon>Helicodictyaceae</taxon>
        <taxon>Rhexinema</taxon>
    </lineage>
</organism>
<dbReference type="GO" id="GO:0004519">
    <property type="term" value="F:endonuclease activity"/>
    <property type="evidence" value="ECO:0007669"/>
    <property type="project" value="UniProtKB-KW"/>
</dbReference>
<dbReference type="AlphaFoldDB" id="A0A1B2RYQ8"/>
<protein>
    <submittedName>
        <fullName evidence="1">Putative LAGLIDADG homing endonuclease</fullName>
    </submittedName>
</protein>
<evidence type="ECO:0000313" key="1">
    <source>
        <dbReference type="EMBL" id="AOC61472.1"/>
    </source>
</evidence>